<feature type="compositionally biased region" description="Low complexity" evidence="1">
    <location>
        <begin position="11"/>
        <end position="22"/>
    </location>
</feature>
<protein>
    <submittedName>
        <fullName evidence="2">Uncharacterized protein</fullName>
    </submittedName>
</protein>
<evidence type="ECO:0000313" key="3">
    <source>
        <dbReference type="Proteomes" id="UP000663838"/>
    </source>
</evidence>
<evidence type="ECO:0000313" key="2">
    <source>
        <dbReference type="EMBL" id="CAF4919944.1"/>
    </source>
</evidence>
<dbReference type="EMBL" id="CAJOBS010007200">
    <property type="protein sequence ID" value="CAF4919944.1"/>
    <property type="molecule type" value="Genomic_DNA"/>
</dbReference>
<evidence type="ECO:0000256" key="1">
    <source>
        <dbReference type="SAM" id="MobiDB-lite"/>
    </source>
</evidence>
<organism evidence="2 3">
    <name type="scientific">Rotaria socialis</name>
    <dbReference type="NCBI Taxonomy" id="392032"/>
    <lineage>
        <taxon>Eukaryota</taxon>
        <taxon>Metazoa</taxon>
        <taxon>Spiralia</taxon>
        <taxon>Gnathifera</taxon>
        <taxon>Rotifera</taxon>
        <taxon>Eurotatoria</taxon>
        <taxon>Bdelloidea</taxon>
        <taxon>Philodinida</taxon>
        <taxon>Philodinidae</taxon>
        <taxon>Rotaria</taxon>
    </lineage>
</organism>
<gene>
    <name evidence="2" type="ORF">TOA249_LOCUS32028</name>
</gene>
<accession>A0A821WB96</accession>
<reference evidence="2" key="1">
    <citation type="submission" date="2021-02" db="EMBL/GenBank/DDBJ databases">
        <authorList>
            <person name="Nowell W R."/>
        </authorList>
    </citation>
    <scope>NUCLEOTIDE SEQUENCE</scope>
</reference>
<feature type="region of interest" description="Disordered" evidence="1">
    <location>
        <begin position="1"/>
        <end position="26"/>
    </location>
</feature>
<name>A0A821WB96_9BILA</name>
<dbReference type="AlphaFoldDB" id="A0A821WB96"/>
<sequence>SIKYHTPSPPSSSSSVSSSSSSLEMNIKEEQGSLTNSLDLLHPPDIIGGNIKLAKSSIYSGAKKNTRVQFIDDVDTFEYPSFEVVMAEHIDDGSDEENQMEIVDNLHCVSNNSDNNNNNNNNHNHNVIKNYTLGKKINSIEDESIDNNNNVDDVDDDELERLARINAEFNTNNLAEKPLKPKDSYLIDNRVNQNFTIIQVGIKRCTLHTFRPTHLDQYELGTQHGSVTISKSSDILSSTNSYSILARQKLVPSSDTPAKPLSNHSILKQHKSAFDSGNNIQWSSMSTTTDLLF</sequence>
<feature type="non-terminal residue" evidence="2">
    <location>
        <position position="293"/>
    </location>
</feature>
<comment type="caution">
    <text evidence="2">The sequence shown here is derived from an EMBL/GenBank/DDBJ whole genome shotgun (WGS) entry which is preliminary data.</text>
</comment>
<dbReference type="Proteomes" id="UP000663838">
    <property type="component" value="Unassembled WGS sequence"/>
</dbReference>
<proteinExistence type="predicted"/>